<dbReference type="NCBIfam" id="TIGR01845">
    <property type="entry name" value="outer_NodT"/>
    <property type="match status" value="1"/>
</dbReference>
<keyword evidence="2" id="KW-1134">Transmembrane beta strand</keyword>
<feature type="region of interest" description="Disordered" evidence="4">
    <location>
        <begin position="108"/>
        <end position="132"/>
    </location>
</feature>
<evidence type="ECO:0000313" key="6">
    <source>
        <dbReference type="Proteomes" id="UP000830925"/>
    </source>
</evidence>
<dbReference type="Proteomes" id="UP000830925">
    <property type="component" value="Chromosome"/>
</dbReference>
<dbReference type="InterPro" id="IPR003423">
    <property type="entry name" value="OMP_efflux"/>
</dbReference>
<dbReference type="AlphaFoldDB" id="A0AAE9H8H7"/>
<proteinExistence type="inferred from homology"/>
<comment type="similarity">
    <text evidence="1 2">Belongs to the outer membrane factor (OMF) (TC 1.B.17) family.</text>
</comment>
<dbReference type="RefSeq" id="WP_247965513.1">
    <property type="nucleotide sequence ID" value="NZ_CP095873.1"/>
</dbReference>
<dbReference type="SUPFAM" id="SSF56954">
    <property type="entry name" value="Outer membrane efflux proteins (OEP)"/>
    <property type="match status" value="1"/>
</dbReference>
<organism evidence="5 6">
    <name type="scientific">Alcaligenes faecalis</name>
    <dbReference type="NCBI Taxonomy" id="511"/>
    <lineage>
        <taxon>Bacteria</taxon>
        <taxon>Pseudomonadati</taxon>
        <taxon>Pseudomonadota</taxon>
        <taxon>Betaproteobacteria</taxon>
        <taxon>Burkholderiales</taxon>
        <taxon>Alcaligenaceae</taxon>
        <taxon>Alcaligenes</taxon>
    </lineage>
</organism>
<keyword evidence="2" id="KW-0472">Membrane</keyword>
<reference evidence="5" key="1">
    <citation type="submission" date="2022-04" db="EMBL/GenBank/DDBJ databases">
        <title>Genomic mining of Alcaligenes faecalis D334 producing ectoin and derivatives.</title>
        <authorList>
            <person name="Doan V.T."/>
            <person name="Quach N.T."/>
            <person name="Vu T.-H.-N."/>
            <person name="Phi Q.-T."/>
        </authorList>
    </citation>
    <scope>NUCLEOTIDE SEQUENCE</scope>
    <source>
        <strain evidence="5">D334</strain>
    </source>
</reference>
<dbReference type="InterPro" id="IPR010131">
    <property type="entry name" value="MdtP/NodT-like"/>
</dbReference>
<evidence type="ECO:0000256" key="2">
    <source>
        <dbReference type="RuleBase" id="RU362097"/>
    </source>
</evidence>
<evidence type="ECO:0000256" key="1">
    <source>
        <dbReference type="ARBA" id="ARBA00007613"/>
    </source>
</evidence>
<dbReference type="PANTHER" id="PTHR30203">
    <property type="entry name" value="OUTER MEMBRANE CATION EFFLUX PROTEIN"/>
    <property type="match status" value="1"/>
</dbReference>
<gene>
    <name evidence="5" type="ORF">MXF72_10400</name>
</gene>
<dbReference type="GO" id="GO:0005886">
    <property type="term" value="C:plasma membrane"/>
    <property type="evidence" value="ECO:0007669"/>
    <property type="project" value="UniProtKB-SubCell"/>
</dbReference>
<dbReference type="Pfam" id="PF02321">
    <property type="entry name" value="OEP"/>
    <property type="match status" value="2"/>
</dbReference>
<dbReference type="GO" id="GO:0015562">
    <property type="term" value="F:efflux transmembrane transporter activity"/>
    <property type="evidence" value="ECO:0007669"/>
    <property type="project" value="InterPro"/>
</dbReference>
<dbReference type="PANTHER" id="PTHR30203:SF32">
    <property type="entry name" value="CATION EFFLUX SYSTEM PROTEIN CUSC"/>
    <property type="match status" value="1"/>
</dbReference>
<evidence type="ECO:0000256" key="3">
    <source>
        <dbReference type="SAM" id="Coils"/>
    </source>
</evidence>
<feature type="coiled-coil region" evidence="3">
    <location>
        <begin position="190"/>
        <end position="248"/>
    </location>
</feature>
<evidence type="ECO:0000256" key="4">
    <source>
        <dbReference type="SAM" id="MobiDB-lite"/>
    </source>
</evidence>
<dbReference type="EMBL" id="CP095873">
    <property type="protein sequence ID" value="UPL19846.1"/>
    <property type="molecule type" value="Genomic_DNA"/>
</dbReference>
<name>A0AAE9H8H7_ALCFA</name>
<keyword evidence="2" id="KW-0564">Palmitate</keyword>
<keyword evidence="2" id="KW-0449">Lipoprotein</keyword>
<keyword evidence="3" id="KW-0175">Coiled coil</keyword>
<sequence length="477" mass="52260">MDNFLMPERHRARRFLPYVLLLLSLSACTTVGPDYVEPKQPLPAAWLHEQTGFARQDQDSLRRWWQQFQDPTLDALVERALSRNQDLDIAVARLKQAKAERGQIAADLGPQVSAGASGQARRNSKALDSPPGGELRNWQLGLDVSWELDLFGGTRRAIEAADAGIEALAQDHGALQVSLIAELVSHYAGLRATQRRLDIARDNVRNLRDTEQLVEQSRRRGLARQSELLQARAEREMAQAQLPILEADIARFSHGIGVLAGGFPGDWHAVLTQPAPALPVSPQLPAFLPSDLIRSRPDLRADERRLAAATAHIGQAQAQRFPTFRIPLGIGTAVSVIHDIFSSASLLWAAGLQAEHSLYDGGLAQSGIEAAQAKAQAAELIYERDVHLALREVEDALTSLHSQVQRQKSLQAALLDSEQALEHATQLYKAGLSAYLPILVAQRSANQARDALTLSQWDEVLAAIALYKSLGAGWQES</sequence>
<keyword evidence="2" id="KW-0812">Transmembrane</keyword>
<dbReference type="Gene3D" id="2.20.200.10">
    <property type="entry name" value="Outer membrane efflux proteins (OEP)"/>
    <property type="match status" value="1"/>
</dbReference>
<protein>
    <submittedName>
        <fullName evidence="5">Efflux transporter outer membrane subunit</fullName>
    </submittedName>
</protein>
<dbReference type="Gene3D" id="1.20.1600.10">
    <property type="entry name" value="Outer membrane efflux proteins (OEP)"/>
    <property type="match status" value="1"/>
</dbReference>
<evidence type="ECO:0000313" key="5">
    <source>
        <dbReference type="EMBL" id="UPL19846.1"/>
    </source>
</evidence>
<comment type="subcellular location">
    <subcellularLocation>
        <location evidence="2">Cell membrane</location>
        <topology evidence="2">Lipid-anchor</topology>
    </subcellularLocation>
</comment>
<accession>A0AAE9H8H7</accession>